<name>B1X3S6_PAUCH</name>
<sequence length="306" mass="36574">MAKFRFTLWKQINQIEKLIFNSARIPFSDIRLINENKLMELIKAVRDDLPIQLAEAAHLMRQREIFIAQVQFQGKALIQRACQQRYQLIKTNSILREAESELSRLRERTHNQCVKLLGTTRRKVAEARQEYEIVRSYIEYKYLARYQVMEQKYNKLKCKLSENNEYFRKQCLAELEKIRNIGSHLQQDSQLELERLHDEVLLFRQKNQFQCETLIQRLRQDSDLINKEVVTYTEQTLGELEERIKEMSRLVLAGRSEILRLQGTCSLETNHHEINSQNKSTYDLIKVNTNHGKWRIGKFWKKQGKD</sequence>
<organism evidence="1">
    <name type="scientific">Paulinella chromatophora</name>
    <dbReference type="NCBI Taxonomy" id="39717"/>
    <lineage>
        <taxon>Eukaryota</taxon>
        <taxon>Sar</taxon>
        <taxon>Rhizaria</taxon>
        <taxon>Cercozoa</taxon>
        <taxon>Imbricatea</taxon>
        <taxon>Silicofilosea</taxon>
        <taxon>Euglyphida</taxon>
        <taxon>Paulinellidae</taxon>
        <taxon>Paulinella</taxon>
    </lineage>
</organism>
<dbReference type="AlphaFoldDB" id="B1X3S6"/>
<evidence type="ECO:0000313" key="1">
    <source>
        <dbReference type="EMBL" id="ACB42595.1"/>
    </source>
</evidence>
<geneLocation type="organellar chromatophore" evidence="1"/>
<dbReference type="GeneID" id="6481306"/>
<proteinExistence type="predicted"/>
<dbReference type="RefSeq" id="YP_002048805.1">
    <property type="nucleotide sequence ID" value="NC_011087.1"/>
</dbReference>
<reference evidence="1" key="2">
    <citation type="journal article" date="2008" name="Curr. Biol.">
        <title>Chromatophore genome sequence of Paulinella sheds light on acquisition of photosynthesis by eukaryotes.</title>
        <authorList>
            <person name="Nowack E.C.M."/>
            <person name="Melkonian M."/>
            <person name="Gloeckner G."/>
        </authorList>
    </citation>
    <scope>NUCLEOTIDE SEQUENCE [LARGE SCALE GENOMIC DNA]</scope>
</reference>
<protein>
    <submittedName>
        <fullName evidence="1">Uncharacterized protein</fullName>
    </submittedName>
</protein>
<dbReference type="EMBL" id="CP000815">
    <property type="protein sequence ID" value="ACB42595.1"/>
    <property type="molecule type" value="Genomic_DNA"/>
</dbReference>
<keyword evidence="1" id="KW-0934">Plastid</keyword>
<reference evidence="1" key="1">
    <citation type="submission" date="2007-08" db="EMBL/GenBank/DDBJ databases">
        <authorList>
            <person name="Gloeckner G."/>
            <person name="Nowack E."/>
            <person name="Melkonian M."/>
        </authorList>
    </citation>
    <scope>NUCLEOTIDE SEQUENCE</scope>
</reference>
<gene>
    <name evidence="1" type="ordered locus">PCC_0144</name>
</gene>
<accession>B1X3S6</accession>